<proteinExistence type="inferred from homology"/>
<reference evidence="2 3" key="1">
    <citation type="submission" date="2016-08" db="EMBL/GenBank/DDBJ databases">
        <title>A Parts List for Fungal Cellulosomes Revealed by Comparative Genomics.</title>
        <authorList>
            <consortium name="DOE Joint Genome Institute"/>
            <person name="Haitjema C.H."/>
            <person name="Gilmore S.P."/>
            <person name="Henske J.K."/>
            <person name="Solomon K.V."/>
            <person name="De Groot R."/>
            <person name="Kuo A."/>
            <person name="Mondo S.J."/>
            <person name="Salamov A.A."/>
            <person name="Labutti K."/>
            <person name="Zhao Z."/>
            <person name="Chiniquy J."/>
            <person name="Barry K."/>
            <person name="Brewer H.M."/>
            <person name="Purvine S.O."/>
            <person name="Wright A.T."/>
            <person name="Boxma B."/>
            <person name="Van Alen T."/>
            <person name="Hackstein J.H."/>
            <person name="Baker S.E."/>
            <person name="Grigoriev I.V."/>
            <person name="O'Malley M.A."/>
        </authorList>
    </citation>
    <scope>NUCLEOTIDE SEQUENCE [LARGE SCALE GENOMIC DNA]</scope>
    <source>
        <strain evidence="2 3">G1</strain>
    </source>
</reference>
<dbReference type="SUPFAM" id="SSF89796">
    <property type="entry name" value="CoA-transferase family III (CaiB/BaiF)"/>
    <property type="match status" value="2"/>
</dbReference>
<evidence type="ECO:0000256" key="1">
    <source>
        <dbReference type="ARBA" id="ARBA00008383"/>
    </source>
</evidence>
<dbReference type="Proteomes" id="UP000193920">
    <property type="component" value="Unassembled WGS sequence"/>
</dbReference>
<gene>
    <name evidence="2" type="ORF">LY90DRAFT_701642</name>
</gene>
<comment type="similarity">
    <text evidence="1">Belongs to the CoA-transferase III family.</text>
</comment>
<dbReference type="InterPro" id="IPR003673">
    <property type="entry name" value="CoA-Trfase_fam_III"/>
</dbReference>
<dbReference type="InterPro" id="IPR052985">
    <property type="entry name" value="CoA-trans_III_biosynth/detox"/>
</dbReference>
<sequence length="538" mass="60761">MNTKEILNKKAYDAQVIYDYLVNLLNLEPKLPVIFIADTNTEKELKRNYLAENPFPHIIALVLAKLRKAAVDKLFLEEKVLQTPVIAAVLSLCANVASEIGELRGDNLSNEKIYSDISYAGLQAIRLYMANYDDKEFKKSRLASAIRVDNAINGSFYKYKTKDNKYVSFHVYYQDQQQKLVKALNLNKPSDKFTLKSILFDVRYLSGVTKNYNAQDLEDLSFKCGACACVIRSRKQFEATEVGKALTEMPLIRFKEFDKNPNCKMNLSKDLSKGPLTGIKVLDLTHIIAGPACSRILAEYGADVLLVRRGKFIEQEQAMLELDGWAGKNSIQLDLNKKEDLARMKELIKEAHIITYSYQDGCFDKFGLSIEEIRKINPMVIYSHLMCFSDTVWRDRPGWAPLAEDITGLSVRNGSLEKPINLNGVPLDYIPGFILALGTLIAIRDNLKEGRVCQVTTSLTRGAMFLHEATDLCQKENKVSDRTQISETPIDGRFNKSRIYVETKAVGRVGFPAPATYHTKYSNLEANMSFSDGNHGFF</sequence>
<accession>A0A1Y2DDJ7</accession>
<protein>
    <submittedName>
        <fullName evidence="2">CoA-transferase family III</fullName>
    </submittedName>
</protein>
<dbReference type="Gene3D" id="3.40.50.10540">
    <property type="entry name" value="Crotonobetainyl-coa:carnitine coa-transferase, domain 1"/>
    <property type="match status" value="1"/>
</dbReference>
<comment type="caution">
    <text evidence="2">The sequence shown here is derived from an EMBL/GenBank/DDBJ whole genome shotgun (WGS) entry which is preliminary data.</text>
</comment>
<organism evidence="2 3">
    <name type="scientific">Neocallimastix californiae</name>
    <dbReference type="NCBI Taxonomy" id="1754190"/>
    <lineage>
        <taxon>Eukaryota</taxon>
        <taxon>Fungi</taxon>
        <taxon>Fungi incertae sedis</taxon>
        <taxon>Chytridiomycota</taxon>
        <taxon>Chytridiomycota incertae sedis</taxon>
        <taxon>Neocallimastigomycetes</taxon>
        <taxon>Neocallimastigales</taxon>
        <taxon>Neocallimastigaceae</taxon>
        <taxon>Neocallimastix</taxon>
    </lineage>
</organism>
<dbReference type="InterPro" id="IPR023606">
    <property type="entry name" value="CoA-Trfase_III_dom_1_sf"/>
</dbReference>
<dbReference type="EMBL" id="MCOG01000070">
    <property type="protein sequence ID" value="ORY57319.1"/>
    <property type="molecule type" value="Genomic_DNA"/>
</dbReference>
<keyword evidence="2" id="KW-0808">Transferase</keyword>
<dbReference type="OrthoDB" id="2308815at2759"/>
<dbReference type="STRING" id="1754190.A0A1Y2DDJ7"/>
<dbReference type="Pfam" id="PF02515">
    <property type="entry name" value="CoA_transf_3"/>
    <property type="match status" value="1"/>
</dbReference>
<keyword evidence="3" id="KW-1185">Reference proteome</keyword>
<dbReference type="GO" id="GO:0016740">
    <property type="term" value="F:transferase activity"/>
    <property type="evidence" value="ECO:0007669"/>
    <property type="project" value="UniProtKB-KW"/>
</dbReference>
<evidence type="ECO:0000313" key="2">
    <source>
        <dbReference type="EMBL" id="ORY57319.1"/>
    </source>
</evidence>
<dbReference type="AlphaFoldDB" id="A0A1Y2DDJ7"/>
<dbReference type="PANTHER" id="PTHR48229">
    <property type="entry name" value="CAIB/BAIF FAMILY ENZYME (AFU_ORTHOLOGUE AFUA_1G05360)-RELATED"/>
    <property type="match status" value="1"/>
</dbReference>
<evidence type="ECO:0000313" key="3">
    <source>
        <dbReference type="Proteomes" id="UP000193920"/>
    </source>
</evidence>
<name>A0A1Y2DDJ7_9FUNG</name>
<dbReference type="PANTHER" id="PTHR48229:SF1">
    <property type="entry name" value="ALPHA METHYLACYL-COA RACEMASE-RELATED"/>
    <property type="match status" value="1"/>
</dbReference>